<dbReference type="InterPro" id="IPR028994">
    <property type="entry name" value="Integrin_alpha_N"/>
</dbReference>
<accession>A0ABN2KHU4</accession>
<comment type="caution">
    <text evidence="2">The sequence shown here is derived from an EMBL/GenBank/DDBJ whole genome shotgun (WGS) entry which is preliminary data.</text>
</comment>
<reference evidence="2 3" key="1">
    <citation type="journal article" date="2019" name="Int. J. Syst. Evol. Microbiol.">
        <title>The Global Catalogue of Microorganisms (GCM) 10K type strain sequencing project: providing services to taxonomists for standard genome sequencing and annotation.</title>
        <authorList>
            <consortium name="The Broad Institute Genomics Platform"/>
            <consortium name="The Broad Institute Genome Sequencing Center for Infectious Disease"/>
            <person name="Wu L."/>
            <person name="Ma J."/>
        </authorList>
    </citation>
    <scope>NUCLEOTIDE SEQUENCE [LARGE SCALE GENOMIC DNA]</scope>
    <source>
        <strain evidence="2 3">JCM 13249</strain>
    </source>
</reference>
<evidence type="ECO:0000313" key="3">
    <source>
        <dbReference type="Proteomes" id="UP001500655"/>
    </source>
</evidence>
<evidence type="ECO:0000256" key="1">
    <source>
        <dbReference type="SAM" id="SignalP"/>
    </source>
</evidence>
<keyword evidence="1" id="KW-0732">Signal</keyword>
<sequence length="377" mass="39077">MVLTTTRRAAALLLAVAAALLAALLAAPSPAQASVLGFKGVQAGQGWVDFNADGRADYCRLTDAPVCTLSTGTGFGQSWSGPGLDLGYTAGRAWTDFNGDGRADYCRVVGGVYQSVQCTISTADGFGATYGSNTIDAGYDAGRAWVDINNDNRADYCRVVGGYQLACLRSTGAGFEPTSITSGSIDPGYDAGRTWTDINNDNRADYCRIVGGSNKYAQCTPSTGTGFGLAVSSNALDPGYDDSRRWADINNDKRADFCRIVGLWSYSITCTVSNGASFGSTYSSGLDTGTAGTSVWADVNNDGRDDFCRKVGGTATCTLSQGTSFSGHLSANTSNWDTVGFADFNGSGGADFCHVVSGVPSCTVSNGGSFGTRYGPL</sequence>
<dbReference type="InterPro" id="IPR006311">
    <property type="entry name" value="TAT_signal"/>
</dbReference>
<dbReference type="EMBL" id="BAAALS010000013">
    <property type="protein sequence ID" value="GAA1756542.1"/>
    <property type="molecule type" value="Genomic_DNA"/>
</dbReference>
<feature type="signal peptide" evidence="1">
    <location>
        <begin position="1"/>
        <end position="33"/>
    </location>
</feature>
<keyword evidence="3" id="KW-1185">Reference proteome</keyword>
<evidence type="ECO:0008006" key="4">
    <source>
        <dbReference type="Google" id="ProtNLM"/>
    </source>
</evidence>
<evidence type="ECO:0000313" key="2">
    <source>
        <dbReference type="EMBL" id="GAA1756542.1"/>
    </source>
</evidence>
<name>A0ABN2KHU4_9ACTN</name>
<feature type="chain" id="PRO_5045279526" description="VCBS repeat-containing protein" evidence="1">
    <location>
        <begin position="34"/>
        <end position="377"/>
    </location>
</feature>
<dbReference type="Proteomes" id="UP001500655">
    <property type="component" value="Unassembled WGS sequence"/>
</dbReference>
<protein>
    <recommendedName>
        <fullName evidence="4">VCBS repeat-containing protein</fullName>
    </recommendedName>
</protein>
<organism evidence="2 3">
    <name type="scientific">Luedemannella helvata</name>
    <dbReference type="NCBI Taxonomy" id="349315"/>
    <lineage>
        <taxon>Bacteria</taxon>
        <taxon>Bacillati</taxon>
        <taxon>Actinomycetota</taxon>
        <taxon>Actinomycetes</taxon>
        <taxon>Micromonosporales</taxon>
        <taxon>Micromonosporaceae</taxon>
        <taxon>Luedemannella</taxon>
    </lineage>
</organism>
<dbReference type="SUPFAM" id="SSF69318">
    <property type="entry name" value="Integrin alpha N-terminal domain"/>
    <property type="match status" value="1"/>
</dbReference>
<gene>
    <name evidence="2" type="ORF">GCM10009681_29620</name>
</gene>
<dbReference type="PROSITE" id="PS51318">
    <property type="entry name" value="TAT"/>
    <property type="match status" value="1"/>
</dbReference>
<proteinExistence type="predicted"/>